<keyword evidence="1" id="KW-0808">Transferase</keyword>
<evidence type="ECO:0000256" key="5">
    <source>
        <dbReference type="ARBA" id="ARBA00034531"/>
    </source>
</evidence>
<keyword evidence="4" id="KW-0067">ATP-binding</keyword>
<feature type="domain" description="Fido" evidence="9">
    <location>
        <begin position="64"/>
        <end position="216"/>
    </location>
</feature>
<evidence type="ECO:0000256" key="7">
    <source>
        <dbReference type="ARBA" id="ARBA00048696"/>
    </source>
</evidence>
<dbReference type="InterPro" id="IPR025343">
    <property type="entry name" value="DUF4099"/>
</dbReference>
<evidence type="ECO:0000256" key="8">
    <source>
        <dbReference type="SAM" id="MobiDB-lite"/>
    </source>
</evidence>
<organism evidence="10 11">
    <name type="scientific">Hymenobacter mucosus</name>
    <dbReference type="NCBI Taxonomy" id="1411120"/>
    <lineage>
        <taxon>Bacteria</taxon>
        <taxon>Pseudomonadati</taxon>
        <taxon>Bacteroidota</taxon>
        <taxon>Cytophagia</taxon>
        <taxon>Cytophagales</taxon>
        <taxon>Hymenobacteraceae</taxon>
        <taxon>Hymenobacter</taxon>
    </lineage>
</organism>
<evidence type="ECO:0000259" key="9">
    <source>
        <dbReference type="PROSITE" id="PS51459"/>
    </source>
</evidence>
<dbReference type="Proteomes" id="UP000198310">
    <property type="component" value="Unassembled WGS sequence"/>
</dbReference>
<dbReference type="GO" id="GO:0051302">
    <property type="term" value="P:regulation of cell division"/>
    <property type="evidence" value="ECO:0007669"/>
    <property type="project" value="TreeGrafter"/>
</dbReference>
<reference evidence="11" key="1">
    <citation type="submission" date="2017-06" db="EMBL/GenBank/DDBJ databases">
        <authorList>
            <person name="Varghese N."/>
            <person name="Submissions S."/>
        </authorList>
    </citation>
    <scope>NUCLEOTIDE SEQUENCE [LARGE SCALE GENOMIC DNA]</scope>
    <source>
        <strain evidence="11">DSM 28041</strain>
    </source>
</reference>
<dbReference type="EC" id="2.7.7.108" evidence="5"/>
<dbReference type="AlphaFoldDB" id="A0A239AYV7"/>
<dbReference type="GO" id="GO:0005524">
    <property type="term" value="F:ATP binding"/>
    <property type="evidence" value="ECO:0007669"/>
    <property type="project" value="UniProtKB-KW"/>
</dbReference>
<protein>
    <recommendedName>
        <fullName evidence="5">protein adenylyltransferase</fullName>
        <ecNumber evidence="5">2.7.7.108</ecNumber>
    </recommendedName>
</protein>
<dbReference type="GO" id="GO:0070733">
    <property type="term" value="F:AMPylase activity"/>
    <property type="evidence" value="ECO:0007669"/>
    <property type="project" value="UniProtKB-EC"/>
</dbReference>
<dbReference type="Pfam" id="PF13351">
    <property type="entry name" value="DUF4099"/>
    <property type="match status" value="1"/>
</dbReference>
<dbReference type="Gene3D" id="1.10.3290.10">
    <property type="entry name" value="Fido-like domain"/>
    <property type="match status" value="1"/>
</dbReference>
<dbReference type="InterPro" id="IPR003812">
    <property type="entry name" value="Fido"/>
</dbReference>
<name>A0A239AYV7_9BACT</name>
<dbReference type="PANTHER" id="PTHR39560:SF1">
    <property type="entry name" value="PROTEIN ADENYLYLTRANSFERASE FIC-RELATED"/>
    <property type="match status" value="1"/>
</dbReference>
<evidence type="ECO:0000256" key="6">
    <source>
        <dbReference type="ARBA" id="ARBA00047939"/>
    </source>
</evidence>
<dbReference type="PROSITE" id="PS51459">
    <property type="entry name" value="FIDO"/>
    <property type="match status" value="1"/>
</dbReference>
<dbReference type="SUPFAM" id="SSF140931">
    <property type="entry name" value="Fic-like"/>
    <property type="match status" value="1"/>
</dbReference>
<evidence type="ECO:0000313" key="10">
    <source>
        <dbReference type="EMBL" id="SNS00502.1"/>
    </source>
</evidence>
<sequence length="475" mass="53324">MATTAELIAPMDLFQDPLHSRPNNEVLINKLGITAQQELREAEGRNLGRMALLVEGIKPIPGDFDAAHLKQIHKELLGTIYPWAGETRAWGQFQGQKHLPNGSLFFAPYQQIDTRLNMLGDQLQQENQLRGLDKDQFVKRLAYYADQYNYVHPFREGNGRTLQVVLAEVGRRAGYDVRISEQQIKDYNPARDAAILRKNGLNPDENLSPLRRLLTQATTPAEGPQAEQLRHPDLARPLPATSPAMQQAEALRTIIIGSREISEELVMQRVTKHDFNVTSDYMQQAKVQEAALVSRAQDVQREPSTWPEFRQHLLAQVKQVETDPGITRGSLAHLANVKKASAELDMNQALTPAFREQEVPADQLARLGKPVEELWKRGQMEKLLQGQRTDQLPFPMPNPQGGPQQVPMQLKLHRDAAGAVGVEVYLPAAVRERMEQAAAQQKAQTSQQQQPPAQQPPTPKAETPTPPKRRRGPKL</sequence>
<feature type="compositionally biased region" description="Low complexity" evidence="8">
    <location>
        <begin position="436"/>
        <end position="452"/>
    </location>
</feature>
<evidence type="ECO:0000256" key="2">
    <source>
        <dbReference type="ARBA" id="ARBA00022695"/>
    </source>
</evidence>
<feature type="region of interest" description="Disordered" evidence="8">
    <location>
        <begin position="433"/>
        <end position="475"/>
    </location>
</feature>
<gene>
    <name evidence="10" type="ORF">SAMN06269173_11635</name>
</gene>
<evidence type="ECO:0000313" key="11">
    <source>
        <dbReference type="Proteomes" id="UP000198310"/>
    </source>
</evidence>
<dbReference type="PANTHER" id="PTHR39560">
    <property type="entry name" value="PROTEIN ADENYLYLTRANSFERASE FIC-RELATED"/>
    <property type="match status" value="1"/>
</dbReference>
<evidence type="ECO:0000256" key="3">
    <source>
        <dbReference type="ARBA" id="ARBA00022741"/>
    </source>
</evidence>
<comment type="catalytic activity">
    <reaction evidence="7">
        <text>L-tyrosyl-[protein] + ATP = O-(5'-adenylyl)-L-tyrosyl-[protein] + diphosphate</text>
        <dbReference type="Rhea" id="RHEA:54288"/>
        <dbReference type="Rhea" id="RHEA-COMP:10136"/>
        <dbReference type="Rhea" id="RHEA-COMP:13846"/>
        <dbReference type="ChEBI" id="CHEBI:30616"/>
        <dbReference type="ChEBI" id="CHEBI:33019"/>
        <dbReference type="ChEBI" id="CHEBI:46858"/>
        <dbReference type="ChEBI" id="CHEBI:83624"/>
        <dbReference type="EC" id="2.7.7.108"/>
    </reaction>
</comment>
<keyword evidence="11" id="KW-1185">Reference proteome</keyword>
<dbReference type="EMBL" id="FZNS01000016">
    <property type="protein sequence ID" value="SNS00502.1"/>
    <property type="molecule type" value="Genomic_DNA"/>
</dbReference>
<evidence type="ECO:0000256" key="1">
    <source>
        <dbReference type="ARBA" id="ARBA00022679"/>
    </source>
</evidence>
<evidence type="ECO:0000256" key="4">
    <source>
        <dbReference type="ARBA" id="ARBA00022840"/>
    </source>
</evidence>
<dbReference type="InterPro" id="IPR036597">
    <property type="entry name" value="Fido-like_dom_sf"/>
</dbReference>
<proteinExistence type="predicted"/>
<dbReference type="Pfam" id="PF02661">
    <property type="entry name" value="Fic"/>
    <property type="match status" value="1"/>
</dbReference>
<comment type="catalytic activity">
    <reaction evidence="6">
        <text>L-threonyl-[protein] + ATP = 3-O-(5'-adenylyl)-L-threonyl-[protein] + diphosphate</text>
        <dbReference type="Rhea" id="RHEA:54292"/>
        <dbReference type="Rhea" id="RHEA-COMP:11060"/>
        <dbReference type="Rhea" id="RHEA-COMP:13847"/>
        <dbReference type="ChEBI" id="CHEBI:30013"/>
        <dbReference type="ChEBI" id="CHEBI:30616"/>
        <dbReference type="ChEBI" id="CHEBI:33019"/>
        <dbReference type="ChEBI" id="CHEBI:138113"/>
        <dbReference type="EC" id="2.7.7.108"/>
    </reaction>
</comment>
<keyword evidence="3" id="KW-0547">Nucleotide-binding</keyword>
<keyword evidence="2" id="KW-0548">Nucleotidyltransferase</keyword>
<accession>A0A239AYV7</accession>